<comment type="caution">
    <text evidence="5">The sequence shown here is derived from an EMBL/GenBank/DDBJ whole genome shotgun (WGS) entry which is preliminary data.</text>
</comment>
<keyword evidence="1 2" id="KW-0694">RNA-binding</keyword>
<dbReference type="EMBL" id="JABWAD010000021">
    <property type="protein sequence ID" value="KAF6071140.1"/>
    <property type="molecule type" value="Genomic_DNA"/>
</dbReference>
<dbReference type="InterPro" id="IPR006630">
    <property type="entry name" value="La_HTH"/>
</dbReference>
<reference evidence="5 6" key="1">
    <citation type="submission" date="2020-03" db="EMBL/GenBank/DDBJ databases">
        <title>FDA dAtabase for Regulatory Grade micrObial Sequences (FDA-ARGOS): Supporting development and validation of Infectious Disease Dx tests.</title>
        <authorList>
            <person name="Campos J."/>
            <person name="Goldberg B."/>
            <person name="Tallon L."/>
            <person name="Sadzewicz L."/>
            <person name="Vavikolanu K."/>
            <person name="Mehta A."/>
            <person name="Aluvathingal J."/>
            <person name="Nadendla S."/>
            <person name="Nandy P."/>
            <person name="Geyer C."/>
            <person name="Yan Y."/>
            <person name="Sichtig H."/>
        </authorList>
    </citation>
    <scope>NUCLEOTIDE SEQUENCE [LARGE SCALE GENOMIC DNA]</scope>
    <source>
        <strain evidence="5 6">FDAARGOS_656</strain>
    </source>
</reference>
<dbReference type="SMR" id="A0A8H6C130"/>
<dbReference type="PROSITE" id="PS50961">
    <property type="entry name" value="HTH_LA"/>
    <property type="match status" value="1"/>
</dbReference>
<dbReference type="GO" id="GO:0003723">
    <property type="term" value="F:RNA binding"/>
    <property type="evidence" value="ECO:0007669"/>
    <property type="project" value="UniProtKB-UniRule"/>
</dbReference>
<accession>A0A8H6C130</accession>
<proteinExistence type="predicted"/>
<feature type="domain" description="HTH La-type RNA-binding" evidence="4">
    <location>
        <begin position="299"/>
        <end position="392"/>
    </location>
</feature>
<dbReference type="InterPro" id="IPR036390">
    <property type="entry name" value="WH_DNA-bd_sf"/>
</dbReference>
<dbReference type="SMART" id="SM00715">
    <property type="entry name" value="LA"/>
    <property type="match status" value="1"/>
</dbReference>
<feature type="compositionally biased region" description="Polar residues" evidence="3">
    <location>
        <begin position="19"/>
        <end position="45"/>
    </location>
</feature>
<protein>
    <submittedName>
        <fullName evidence="5">La domain family protein</fullName>
    </submittedName>
</protein>
<sequence>MSTFKRLLPAPPPSKNAWGVNQSIDGNDPSTITQHNDNRTNLSSRNSKEQKWKNNSYYRNIQFTNLTDKPPNLTEDIEMISNNMKFISFSQSPILPPTRDTGTTSVPFPTSISDYNYKLANMANTNDNHKYTHSGKYENVTEEDDREILISVGKNTKIKKPKFPKSTKIKGGTGWYKYRISGDSPKEIPAYTTNAINTYPIPFEILPFEAQPFDIIPSPHDSITTSIGSASSFPNSAPPMVFYPQFGIPVYQIPIFNEGHPSSSLPISPISPSLQSQQSHSSPIFPPPPSSSSQLQQLSSAITVKKENIKHQIEYYFSTENLCKDTYLRSLFNKSDGSIQLSQLLSFNRMRMLTNNGKYTNLVLESIEEIPILELLLDENDKNNDSVRLVNWKSWII</sequence>
<evidence type="ECO:0000256" key="1">
    <source>
        <dbReference type="ARBA" id="ARBA00022884"/>
    </source>
</evidence>
<dbReference type="PANTHER" id="PTHR22792">
    <property type="entry name" value="LUPUS LA PROTEIN-RELATED"/>
    <property type="match status" value="1"/>
</dbReference>
<gene>
    <name evidence="5" type="ORF">FOB64_001550</name>
</gene>
<evidence type="ECO:0000259" key="4">
    <source>
        <dbReference type="PROSITE" id="PS50961"/>
    </source>
</evidence>
<dbReference type="SUPFAM" id="SSF46785">
    <property type="entry name" value="Winged helix' DNA-binding domain"/>
    <property type="match status" value="1"/>
</dbReference>
<evidence type="ECO:0000313" key="5">
    <source>
        <dbReference type="EMBL" id="KAF6071140.1"/>
    </source>
</evidence>
<evidence type="ECO:0000313" key="6">
    <source>
        <dbReference type="Proteomes" id="UP000536275"/>
    </source>
</evidence>
<dbReference type="InterPro" id="IPR045180">
    <property type="entry name" value="La_dom_prot"/>
</dbReference>
<dbReference type="OMA" id="YKIATRT"/>
<dbReference type="AlphaFoldDB" id="A0A8H6C130"/>
<name>A0A8H6C130_CANAX</name>
<dbReference type="PANTHER" id="PTHR22792:SF132">
    <property type="entry name" value="LA-RELATED PROTEIN 1"/>
    <property type="match status" value="1"/>
</dbReference>
<evidence type="ECO:0000256" key="2">
    <source>
        <dbReference type="PROSITE-ProRule" id="PRU00332"/>
    </source>
</evidence>
<dbReference type="CDD" id="cd07323">
    <property type="entry name" value="LAM"/>
    <property type="match status" value="1"/>
</dbReference>
<feature type="region of interest" description="Disordered" evidence="3">
    <location>
        <begin position="267"/>
        <end position="294"/>
    </location>
</feature>
<feature type="compositionally biased region" description="Low complexity" evidence="3">
    <location>
        <begin position="267"/>
        <end position="283"/>
    </location>
</feature>
<dbReference type="GO" id="GO:0005737">
    <property type="term" value="C:cytoplasm"/>
    <property type="evidence" value="ECO:0007669"/>
    <property type="project" value="UniProtKB-ARBA"/>
</dbReference>
<dbReference type="Gene3D" id="1.10.10.10">
    <property type="entry name" value="Winged helix-like DNA-binding domain superfamily/Winged helix DNA-binding domain"/>
    <property type="match status" value="1"/>
</dbReference>
<organism evidence="5 6">
    <name type="scientific">Candida albicans</name>
    <name type="common">Yeast</name>
    <dbReference type="NCBI Taxonomy" id="5476"/>
    <lineage>
        <taxon>Eukaryota</taxon>
        <taxon>Fungi</taxon>
        <taxon>Dikarya</taxon>
        <taxon>Ascomycota</taxon>
        <taxon>Saccharomycotina</taxon>
        <taxon>Pichiomycetes</taxon>
        <taxon>Debaryomycetaceae</taxon>
        <taxon>Candida/Lodderomyces clade</taxon>
        <taxon>Candida</taxon>
    </lineage>
</organism>
<evidence type="ECO:0000256" key="3">
    <source>
        <dbReference type="SAM" id="MobiDB-lite"/>
    </source>
</evidence>
<dbReference type="InterPro" id="IPR036388">
    <property type="entry name" value="WH-like_DNA-bd_sf"/>
</dbReference>
<feature type="region of interest" description="Disordered" evidence="3">
    <location>
        <begin position="1"/>
        <end position="51"/>
    </location>
</feature>
<dbReference type="Proteomes" id="UP000536275">
    <property type="component" value="Unassembled WGS sequence"/>
</dbReference>
<dbReference type="Pfam" id="PF05383">
    <property type="entry name" value="La"/>
    <property type="match status" value="1"/>
</dbReference>